<keyword evidence="1" id="KW-0969">Cilium</keyword>
<dbReference type="AlphaFoldDB" id="A0A2T2WLA7"/>
<proteinExistence type="predicted"/>
<keyword evidence="1" id="KW-0966">Cell projection</keyword>
<evidence type="ECO:0000313" key="2">
    <source>
        <dbReference type="Proteomes" id="UP000241848"/>
    </source>
</evidence>
<keyword evidence="1" id="KW-0282">Flagellum</keyword>
<organism evidence="1 2">
    <name type="scientific">Sulfobacillus acidophilus</name>
    <dbReference type="NCBI Taxonomy" id="53633"/>
    <lineage>
        <taxon>Bacteria</taxon>
        <taxon>Bacillati</taxon>
        <taxon>Bacillota</taxon>
        <taxon>Clostridia</taxon>
        <taxon>Eubacteriales</taxon>
        <taxon>Clostridiales Family XVII. Incertae Sedis</taxon>
        <taxon>Sulfobacillus</taxon>
    </lineage>
</organism>
<name>A0A2T2WLA7_9FIRM</name>
<dbReference type="EMBL" id="PXYV01000009">
    <property type="protein sequence ID" value="PSR23019.1"/>
    <property type="molecule type" value="Genomic_DNA"/>
</dbReference>
<protein>
    <submittedName>
        <fullName evidence="1">Flagellar biosynthesis protein FliS</fullName>
    </submittedName>
</protein>
<dbReference type="Gene3D" id="1.20.120.340">
    <property type="entry name" value="Flagellar protein FliS"/>
    <property type="match status" value="1"/>
</dbReference>
<comment type="caution">
    <text evidence="1">The sequence shown here is derived from an EMBL/GenBank/DDBJ whole genome shotgun (WGS) entry which is preliminary data.</text>
</comment>
<dbReference type="InterPro" id="IPR003713">
    <property type="entry name" value="FliS"/>
</dbReference>
<gene>
    <name evidence="1" type="ORF">C7B45_04375</name>
</gene>
<dbReference type="Pfam" id="PF02561">
    <property type="entry name" value="FliS"/>
    <property type="match status" value="1"/>
</dbReference>
<evidence type="ECO:0000313" key="1">
    <source>
        <dbReference type="EMBL" id="PSR23019.1"/>
    </source>
</evidence>
<dbReference type="InterPro" id="IPR036584">
    <property type="entry name" value="FliS_sf"/>
</dbReference>
<dbReference type="GO" id="GO:0044780">
    <property type="term" value="P:bacterial-type flagellum assembly"/>
    <property type="evidence" value="ECO:0007669"/>
    <property type="project" value="InterPro"/>
</dbReference>
<dbReference type="SUPFAM" id="SSF101116">
    <property type="entry name" value="Flagellar export chaperone FliS"/>
    <property type="match status" value="1"/>
</dbReference>
<reference evidence="1 2" key="1">
    <citation type="journal article" date="2014" name="BMC Genomics">
        <title>Comparison of environmental and isolate Sulfobacillus genomes reveals diverse carbon, sulfur, nitrogen, and hydrogen metabolisms.</title>
        <authorList>
            <person name="Justice N.B."/>
            <person name="Norman A."/>
            <person name="Brown C.T."/>
            <person name="Singh A."/>
            <person name="Thomas B.C."/>
            <person name="Banfield J.F."/>
        </authorList>
    </citation>
    <scope>NUCLEOTIDE SEQUENCE [LARGE SCALE GENOMIC DNA]</scope>
    <source>
        <strain evidence="1">AMDSBA3</strain>
    </source>
</reference>
<accession>A0A2T2WLA7</accession>
<dbReference type="Proteomes" id="UP000241848">
    <property type="component" value="Unassembled WGS sequence"/>
</dbReference>
<sequence length="139" mass="15347">MATTKEILESYQREQITLASPEALTLMLYEAARKSVMQARTQLSGATVDVLTASQLARDIFLELADNVNLDHPHGATMRDLYLYCWRTVMTATSHPDPDQQFKVVEAVLDRLMAGLRAFMAGQSSHASESAPTSLNFVG</sequence>